<keyword evidence="3" id="KW-0677">Repeat</keyword>
<dbReference type="Pfam" id="PF16095">
    <property type="entry name" value="COR-A"/>
    <property type="match status" value="1"/>
</dbReference>
<dbReference type="SUPFAM" id="SSF50969">
    <property type="entry name" value="YVTN repeat-like/Quinoprotein amine dehydrogenase"/>
    <property type="match status" value="1"/>
</dbReference>
<evidence type="ECO:0000259" key="10">
    <source>
        <dbReference type="PROSITE" id="PS51424"/>
    </source>
</evidence>
<dbReference type="Proteomes" id="UP001195483">
    <property type="component" value="Unassembled WGS sequence"/>
</dbReference>
<evidence type="ECO:0000313" key="12">
    <source>
        <dbReference type="Proteomes" id="UP001195483"/>
    </source>
</evidence>
<dbReference type="InterPro" id="IPR011044">
    <property type="entry name" value="Quino_amine_DH_bsu"/>
</dbReference>
<name>A0AAE0S3E6_9BIVA</name>
<protein>
    <recommendedName>
        <fullName evidence="1">non-specific serine/threonine protein kinase</fullName>
        <ecNumber evidence="1">2.7.11.1</ecNumber>
    </recommendedName>
</protein>
<dbReference type="PANTHER" id="PTHR12449">
    <property type="entry name" value="DEATH DOMAIN-CONTAINING PROTEIN"/>
    <property type="match status" value="1"/>
</dbReference>
<dbReference type="PROSITE" id="PS51424">
    <property type="entry name" value="ROC"/>
    <property type="match status" value="1"/>
</dbReference>
<dbReference type="Gene3D" id="1.10.533.10">
    <property type="entry name" value="Death Domain, Fas"/>
    <property type="match status" value="2"/>
</dbReference>
<dbReference type="AlphaFoldDB" id="A0AAE0S3E6"/>
<keyword evidence="12" id="KW-1185">Reference proteome</keyword>
<comment type="catalytic activity">
    <reaction evidence="7">
        <text>L-threonyl-[protein] + ATP = O-phospho-L-threonyl-[protein] + ADP + H(+)</text>
        <dbReference type="Rhea" id="RHEA:46608"/>
        <dbReference type="Rhea" id="RHEA-COMP:11060"/>
        <dbReference type="Rhea" id="RHEA-COMP:11605"/>
        <dbReference type="ChEBI" id="CHEBI:15378"/>
        <dbReference type="ChEBI" id="CHEBI:30013"/>
        <dbReference type="ChEBI" id="CHEBI:30616"/>
        <dbReference type="ChEBI" id="CHEBI:61977"/>
        <dbReference type="ChEBI" id="CHEBI:456216"/>
        <dbReference type="EC" id="2.7.11.1"/>
    </reaction>
</comment>
<dbReference type="InterPro" id="IPR027417">
    <property type="entry name" value="P-loop_NTPase"/>
</dbReference>
<reference evidence="11" key="1">
    <citation type="journal article" date="2021" name="Genome Biol. Evol.">
        <title>A High-Quality Reference Genome for a Parasitic Bivalve with Doubly Uniparental Inheritance (Bivalvia: Unionida).</title>
        <authorList>
            <person name="Smith C.H."/>
        </authorList>
    </citation>
    <scope>NUCLEOTIDE SEQUENCE</scope>
    <source>
        <strain evidence="11">CHS0354</strain>
    </source>
</reference>
<evidence type="ECO:0000256" key="3">
    <source>
        <dbReference type="ARBA" id="ARBA00022737"/>
    </source>
</evidence>
<dbReference type="GO" id="GO:0016301">
    <property type="term" value="F:kinase activity"/>
    <property type="evidence" value="ECO:0007669"/>
    <property type="project" value="UniProtKB-KW"/>
</dbReference>
<feature type="domain" description="Death" evidence="9">
    <location>
        <begin position="1048"/>
        <end position="1119"/>
    </location>
</feature>
<dbReference type="CDD" id="cd00882">
    <property type="entry name" value="Ras_like_GTPase"/>
    <property type="match status" value="1"/>
</dbReference>
<reference evidence="11" key="2">
    <citation type="journal article" date="2021" name="Genome Biol. Evol.">
        <title>Developing a high-quality reference genome for a parasitic bivalve with doubly uniparental inheritance (Bivalvia: Unionida).</title>
        <authorList>
            <person name="Smith C.H."/>
        </authorList>
    </citation>
    <scope>NUCLEOTIDE SEQUENCE</scope>
    <source>
        <strain evidence="11">CHS0354</strain>
        <tissue evidence="11">Mantle</tissue>
    </source>
</reference>
<dbReference type="GO" id="GO:0005524">
    <property type="term" value="F:ATP binding"/>
    <property type="evidence" value="ECO:0007669"/>
    <property type="project" value="UniProtKB-KW"/>
</dbReference>
<dbReference type="EC" id="2.7.11.1" evidence="1"/>
<dbReference type="Gene3D" id="1.10.10.10">
    <property type="entry name" value="Winged helix-like DNA-binding domain superfamily/Winged helix DNA-binding domain"/>
    <property type="match status" value="1"/>
</dbReference>
<gene>
    <name evidence="11" type="ORF">CHS0354_010180</name>
</gene>
<dbReference type="CDD" id="cd01670">
    <property type="entry name" value="Death"/>
    <property type="match status" value="1"/>
</dbReference>
<dbReference type="Pfam" id="PF08477">
    <property type="entry name" value="Roc"/>
    <property type="match status" value="1"/>
</dbReference>
<keyword evidence="2" id="KW-0808">Transferase</keyword>
<dbReference type="InterPro" id="IPR032171">
    <property type="entry name" value="COR-A"/>
</dbReference>
<dbReference type="Pfam" id="PF00531">
    <property type="entry name" value="Death"/>
    <property type="match status" value="2"/>
</dbReference>
<dbReference type="SUPFAM" id="SSF47986">
    <property type="entry name" value="DEATH domain"/>
    <property type="match status" value="2"/>
</dbReference>
<dbReference type="GO" id="GO:0007165">
    <property type="term" value="P:signal transduction"/>
    <property type="evidence" value="ECO:0007669"/>
    <property type="project" value="InterPro"/>
</dbReference>
<dbReference type="InterPro" id="IPR020859">
    <property type="entry name" value="ROC"/>
</dbReference>
<dbReference type="EMBL" id="JAEAOA010000639">
    <property type="protein sequence ID" value="KAK3584404.1"/>
    <property type="molecule type" value="Genomic_DNA"/>
</dbReference>
<dbReference type="Gene3D" id="3.40.50.300">
    <property type="entry name" value="P-loop containing nucleotide triphosphate hydrolases"/>
    <property type="match status" value="1"/>
</dbReference>
<evidence type="ECO:0000256" key="7">
    <source>
        <dbReference type="ARBA" id="ARBA00047899"/>
    </source>
</evidence>
<evidence type="ECO:0000256" key="6">
    <source>
        <dbReference type="ARBA" id="ARBA00022840"/>
    </source>
</evidence>
<dbReference type="PROSITE" id="PS50017">
    <property type="entry name" value="DEATH_DOMAIN"/>
    <property type="match status" value="2"/>
</dbReference>
<organism evidence="11 12">
    <name type="scientific">Potamilus streckersoni</name>
    <dbReference type="NCBI Taxonomy" id="2493646"/>
    <lineage>
        <taxon>Eukaryota</taxon>
        <taxon>Metazoa</taxon>
        <taxon>Spiralia</taxon>
        <taxon>Lophotrochozoa</taxon>
        <taxon>Mollusca</taxon>
        <taxon>Bivalvia</taxon>
        <taxon>Autobranchia</taxon>
        <taxon>Heteroconchia</taxon>
        <taxon>Palaeoheterodonta</taxon>
        <taxon>Unionida</taxon>
        <taxon>Unionoidea</taxon>
        <taxon>Unionidae</taxon>
        <taxon>Ambleminae</taxon>
        <taxon>Lampsilini</taxon>
        <taxon>Potamilus</taxon>
    </lineage>
</organism>
<evidence type="ECO:0000256" key="2">
    <source>
        <dbReference type="ARBA" id="ARBA00022679"/>
    </source>
</evidence>
<evidence type="ECO:0000259" key="9">
    <source>
        <dbReference type="PROSITE" id="PS50017"/>
    </source>
</evidence>
<sequence length="1231" mass="140676">MATAGEKPVNYKLVSVATLELEEDDIDPWYTSFVILPGDMLLVVDGWFCNVRLHSLQDGQILARSDKLLSRPYGACVCTTQDNDIQLAVSLVKAQIEILSVKFIGTIVNITRVRTLDVSSGFRRCYAVKHFKENLLVSGRSLDNLCWGIASIKDGYVATVNTICKRGRYGGVSYLATDPTNDKFYISCCGDADSHENTGLYGYDAVISTKWEFLYQHSDLRNPKGISVDARGFIFVCNWNNPPCIHQLTQRGVPVAVHMEVGVPPGIYAIFCEKQREELYITCTGSNIVRRFKLEYADYHDPVIPAEILKMDTRSLDIYKEALQSGKEKVYNIRLMVVGQYGVGKTTLTKRLLGEDVLIYNRKSTEGIDVHVECCKVSLATGEWLTQEKNAEQYSRLQRLVKLLNKHVNEQGMNDVGCQYANKECSTQQCIETRIHQTINQPMQNTTSVENTILLHRGEEAQLPYAIVDGGIVENASLKKNTVVSPGSEEQSGKSEEKDIVLEILHLVNLNANKLEKSLTEYAALTMWDFAGQYIFYTTHQMFLTSRAIYLLVIDLCQELTDLIKDDEYFLDREGIIQCKVRDLIEIWLNSIHSCAHSSNAGIVPVILVGTHADQLPEKSRQDIIDEYFKKVRLILNDKPTILHLKDDIAIDNTMSDPKLWELKRRIFELASQQPHWGEEKPARWIPLEQAMMTLKASGVKVAPLSLVEEINRSGSIRIEVREELDLFLRYQHEIGTILYFSVEGLRENIVLDPQWLIDALKTLITADQFMRKFPAIAKKWCEFSEKGKLTQELIDAIWTRELNPEFHDNKVHILLLMEKLHIIARPRSYSEDREEVKEEDYYLAPCMLRQTTPKQIISPKSHFKKEITSVLCFVCTEKFIPPPVFHRLIGACLTRWPISKQKSDNLIYCGCCVFNLDLHHRLTLYLNHYSICARVTRMGFTDVSWCSKHGSETRRFISENLSKIIGNLCEGLQFELHVQCPDSDAGNVEGLIAVPLLQNNVNVPCHSHNESHVLVSKELLQFWFEEEESPKEDVEDPVLSLEDEVLSERQLGRLSLNIGREFFRLGLELELSEANIQQIQNNYPDTATTCLMTLVKWKQQNQDKATFKNLEEAFKVVGIDIGILKSVRTTVDRVSCLPQTILDMQPDDRHLSEISTRVGKEYVHLGVELGVAVSRIEQICVKHPHDLPKQCLEIMRQWKQKKHVNANFRTLEQAFRRVGIDRSILRLCMK</sequence>
<dbReference type="InterPro" id="IPR039788">
    <property type="entry name" value="NOL4/NOL4L"/>
</dbReference>
<evidence type="ECO:0000256" key="1">
    <source>
        <dbReference type="ARBA" id="ARBA00012513"/>
    </source>
</evidence>
<evidence type="ECO:0000256" key="5">
    <source>
        <dbReference type="ARBA" id="ARBA00022777"/>
    </source>
</evidence>
<keyword evidence="5" id="KW-0418">Kinase</keyword>
<evidence type="ECO:0000313" key="11">
    <source>
        <dbReference type="EMBL" id="KAK3584404.1"/>
    </source>
</evidence>
<dbReference type="InterPro" id="IPR036388">
    <property type="entry name" value="WH-like_DNA-bd_sf"/>
</dbReference>
<comment type="catalytic activity">
    <reaction evidence="8">
        <text>L-seryl-[protein] + ATP = O-phospho-L-seryl-[protein] + ADP + H(+)</text>
        <dbReference type="Rhea" id="RHEA:17989"/>
        <dbReference type="Rhea" id="RHEA-COMP:9863"/>
        <dbReference type="Rhea" id="RHEA-COMP:11604"/>
        <dbReference type="ChEBI" id="CHEBI:15378"/>
        <dbReference type="ChEBI" id="CHEBI:29999"/>
        <dbReference type="ChEBI" id="CHEBI:30616"/>
        <dbReference type="ChEBI" id="CHEBI:83421"/>
        <dbReference type="ChEBI" id="CHEBI:456216"/>
        <dbReference type="EC" id="2.7.11.1"/>
    </reaction>
</comment>
<dbReference type="SUPFAM" id="SSF52540">
    <property type="entry name" value="P-loop containing nucleoside triphosphate hydrolases"/>
    <property type="match status" value="1"/>
</dbReference>
<proteinExistence type="predicted"/>
<feature type="domain" description="Roc" evidence="10">
    <location>
        <begin position="326"/>
        <end position="674"/>
    </location>
</feature>
<dbReference type="PANTHER" id="PTHR12449:SF18">
    <property type="entry name" value="DEATH DOMAIN-CONTAINING PROTEIN"/>
    <property type="match status" value="1"/>
</dbReference>
<dbReference type="InterPro" id="IPR011029">
    <property type="entry name" value="DEATH-like_dom_sf"/>
</dbReference>
<reference evidence="11" key="3">
    <citation type="submission" date="2023-05" db="EMBL/GenBank/DDBJ databases">
        <authorList>
            <person name="Smith C.H."/>
        </authorList>
    </citation>
    <scope>NUCLEOTIDE SEQUENCE</scope>
    <source>
        <strain evidence="11">CHS0354</strain>
        <tissue evidence="11">Mantle</tissue>
    </source>
</reference>
<evidence type="ECO:0000256" key="4">
    <source>
        <dbReference type="ARBA" id="ARBA00022741"/>
    </source>
</evidence>
<accession>A0AAE0S3E6</accession>
<keyword evidence="6" id="KW-0067">ATP-binding</keyword>
<feature type="domain" description="Death" evidence="9">
    <location>
        <begin position="1148"/>
        <end position="1220"/>
    </location>
</feature>
<dbReference type="SMART" id="SM00005">
    <property type="entry name" value="DEATH"/>
    <property type="match status" value="2"/>
</dbReference>
<evidence type="ECO:0000256" key="8">
    <source>
        <dbReference type="ARBA" id="ARBA00048679"/>
    </source>
</evidence>
<comment type="caution">
    <text evidence="11">The sequence shown here is derived from an EMBL/GenBank/DDBJ whole genome shotgun (WGS) entry which is preliminary data.</text>
</comment>
<dbReference type="InterPro" id="IPR000488">
    <property type="entry name" value="Death_dom"/>
</dbReference>
<keyword evidence="4" id="KW-0547">Nucleotide-binding</keyword>